<dbReference type="PANTHER" id="PTHR10491">
    <property type="entry name" value="DTDP-4-DEHYDRORHAMNOSE REDUCTASE"/>
    <property type="match status" value="1"/>
</dbReference>
<dbReference type="Pfam" id="PF04321">
    <property type="entry name" value="RmlD_sub_bind"/>
    <property type="match status" value="1"/>
</dbReference>
<evidence type="ECO:0000313" key="4">
    <source>
        <dbReference type="EMBL" id="AUW95060.1"/>
    </source>
</evidence>
<feature type="domain" description="RmlD-like substrate binding" evidence="3">
    <location>
        <begin position="5"/>
        <end position="265"/>
    </location>
</feature>
<reference evidence="4 5" key="1">
    <citation type="journal article" date="2019" name="Sci. Rep.">
        <title>Sulfobacillus thermotolerans: new insights into resistance and metabolic capacities of acidophilic chemolithotrophs.</title>
        <authorList>
            <person name="Panyushkina A.E."/>
            <person name="Babenko V.V."/>
            <person name="Nikitina A.S."/>
            <person name="Selezneva O.V."/>
            <person name="Tsaplina I.A."/>
            <person name="Letarova M.A."/>
            <person name="Kostryukova E.S."/>
            <person name="Letarov A.V."/>
        </authorList>
    </citation>
    <scope>NUCLEOTIDE SEQUENCE [LARGE SCALE GENOMIC DNA]</scope>
    <source>
        <strain evidence="4 5">Kr1</strain>
    </source>
</reference>
<accession>A0ABN5H383</accession>
<keyword evidence="5" id="KW-1185">Reference proteome</keyword>
<keyword evidence="2" id="KW-0521">NADP</keyword>
<dbReference type="Proteomes" id="UP000325292">
    <property type="component" value="Chromosome"/>
</dbReference>
<dbReference type="EMBL" id="CP019454">
    <property type="protein sequence ID" value="AUW95060.1"/>
    <property type="molecule type" value="Genomic_DNA"/>
</dbReference>
<organism evidence="4 5">
    <name type="scientific">Sulfobacillus thermotolerans</name>
    <dbReference type="NCBI Taxonomy" id="338644"/>
    <lineage>
        <taxon>Bacteria</taxon>
        <taxon>Bacillati</taxon>
        <taxon>Bacillota</taxon>
        <taxon>Clostridia</taxon>
        <taxon>Eubacteriales</taxon>
        <taxon>Clostridiales Family XVII. Incertae Sedis</taxon>
        <taxon>Sulfobacillus</taxon>
    </lineage>
</organism>
<dbReference type="CDD" id="cd05254">
    <property type="entry name" value="dTDP_HR_like_SDR_e"/>
    <property type="match status" value="1"/>
</dbReference>
<sequence length="284" mass="31836">MTHRMKHVIIGASGQVGGYLFKELATRHESVVGTSWTHTAPGLRSLNMEDEKAVIQLLDGEHPHVVWIPAALPDVDRCEREPDVSYRLNVQAPGRVAELAAQRGAKVVFFSTDYVFDGENGPYSEGDEVHPLQVYGRHKAEIENFLLSSVPRSVIIRPAWIYSQDANPRNFVYRVVQQLKQGAVVKAVTDQWNTPTPSDGLGKMAWQAVVDDFVGILHVVGPERLSRYELTVRIARKFGFSAEQVEPVTTEAFHLEAQRPLNGGLITAYRDYRMEPGRDFSPVF</sequence>
<protein>
    <recommendedName>
        <fullName evidence="2">dTDP-4-dehydrorhamnose reductase</fullName>
        <ecNumber evidence="2">1.1.1.133</ecNumber>
    </recommendedName>
</protein>
<dbReference type="InterPro" id="IPR005913">
    <property type="entry name" value="dTDP_dehydrorham_reduct"/>
</dbReference>
<dbReference type="EC" id="1.1.1.133" evidence="2"/>
<evidence type="ECO:0000313" key="5">
    <source>
        <dbReference type="Proteomes" id="UP000325292"/>
    </source>
</evidence>
<comment type="similarity">
    <text evidence="1 2">Belongs to the dTDP-4-dehydrorhamnose reductase family.</text>
</comment>
<proteinExistence type="inferred from homology"/>
<keyword evidence="2" id="KW-0560">Oxidoreductase</keyword>
<name>A0ABN5H383_9FIRM</name>
<dbReference type="InterPro" id="IPR029903">
    <property type="entry name" value="RmlD-like-bd"/>
</dbReference>
<evidence type="ECO:0000256" key="2">
    <source>
        <dbReference type="RuleBase" id="RU364082"/>
    </source>
</evidence>
<evidence type="ECO:0000259" key="3">
    <source>
        <dbReference type="Pfam" id="PF04321"/>
    </source>
</evidence>
<comment type="pathway">
    <text evidence="2">Carbohydrate biosynthesis; dTDP-L-rhamnose biosynthesis.</text>
</comment>
<dbReference type="SUPFAM" id="SSF51735">
    <property type="entry name" value="NAD(P)-binding Rossmann-fold domains"/>
    <property type="match status" value="1"/>
</dbReference>
<gene>
    <name evidence="4" type="ORF">BXT84_14760</name>
</gene>
<dbReference type="Gene3D" id="3.40.50.720">
    <property type="entry name" value="NAD(P)-binding Rossmann-like Domain"/>
    <property type="match status" value="1"/>
</dbReference>
<dbReference type="InterPro" id="IPR036291">
    <property type="entry name" value="NAD(P)-bd_dom_sf"/>
</dbReference>
<comment type="function">
    <text evidence="2">Catalyzes the reduction of dTDP-6-deoxy-L-lyxo-4-hexulose to yield dTDP-L-rhamnose.</text>
</comment>
<dbReference type="PANTHER" id="PTHR10491:SF4">
    <property type="entry name" value="METHIONINE ADENOSYLTRANSFERASE 2 SUBUNIT BETA"/>
    <property type="match status" value="1"/>
</dbReference>
<evidence type="ECO:0000256" key="1">
    <source>
        <dbReference type="ARBA" id="ARBA00010944"/>
    </source>
</evidence>